<dbReference type="PIRSF" id="PIRSF028304">
    <property type="entry name" value="UCP028304"/>
    <property type="match status" value="1"/>
</dbReference>
<dbReference type="InterPro" id="IPR010272">
    <property type="entry name" value="T6SS_TssF"/>
</dbReference>
<dbReference type="RefSeq" id="WP_290264235.1">
    <property type="nucleotide sequence ID" value="NZ_JAUFQG010000006.1"/>
</dbReference>
<evidence type="ECO:0000313" key="2">
    <source>
        <dbReference type="Proteomes" id="UP001595840"/>
    </source>
</evidence>
<reference evidence="2" key="1">
    <citation type="journal article" date="2019" name="Int. J. Syst. Evol. Microbiol.">
        <title>The Global Catalogue of Microorganisms (GCM) 10K type strain sequencing project: providing services to taxonomists for standard genome sequencing and annotation.</title>
        <authorList>
            <consortium name="The Broad Institute Genomics Platform"/>
            <consortium name="The Broad Institute Genome Sequencing Center for Infectious Disease"/>
            <person name="Wu L."/>
            <person name="Ma J."/>
        </authorList>
    </citation>
    <scope>NUCLEOTIDE SEQUENCE [LARGE SCALE GENOMIC DNA]</scope>
    <source>
        <strain evidence="2">CECT 8570</strain>
    </source>
</reference>
<dbReference type="Proteomes" id="UP001595840">
    <property type="component" value="Unassembled WGS sequence"/>
</dbReference>
<proteinExistence type="predicted"/>
<comment type="caution">
    <text evidence="1">The sequence shown here is derived from an EMBL/GenBank/DDBJ whole genome shotgun (WGS) entry which is preliminary data.</text>
</comment>
<organism evidence="1 2">
    <name type="scientific">Simiduia curdlanivorans</name>
    <dbReference type="NCBI Taxonomy" id="1492769"/>
    <lineage>
        <taxon>Bacteria</taxon>
        <taxon>Pseudomonadati</taxon>
        <taxon>Pseudomonadota</taxon>
        <taxon>Gammaproteobacteria</taxon>
        <taxon>Cellvibrionales</taxon>
        <taxon>Cellvibrionaceae</taxon>
        <taxon>Simiduia</taxon>
    </lineage>
</organism>
<gene>
    <name evidence="1" type="primary">tssF</name>
    <name evidence="1" type="ORF">ACFOX3_10665</name>
</gene>
<name>A0ABV8V6V1_9GAMM</name>
<accession>A0ABV8V6V1</accession>
<evidence type="ECO:0000313" key="1">
    <source>
        <dbReference type="EMBL" id="MFC4362769.1"/>
    </source>
</evidence>
<dbReference type="PANTHER" id="PTHR35370">
    <property type="entry name" value="CYTOPLASMIC PROTEIN-RELATED-RELATED"/>
    <property type="match status" value="1"/>
</dbReference>
<sequence>MSDELLLQYERELAFINQTSGEFAKKYPSTASRLQLSSDTVDDPLVGKLLSGFAYLNARVQQKLNDDFPELTDAMLDTLYPHYLRPFPSACIVQFEAEPQLDEIVRIDRDFLLESDSFQGNSCKFTTCYPVDVSPFSVTSASLMSRPFIAPGSNDISGAGAVIKITLKTDDSSIAFSELAPDKIRFFLKGLPQHIHPLYDLIFTKALRVVIAKSEMDPKPIFCTTSMIKPVGFDSTDSLIPYPDTSFTGYRLLTEYFCFPEKFQFIEFSGVNELLGDNYGDELSLYIYLTESDSELEHQLNADMFALGCTPAINLFKQPADPIPLTQTEYAYHIVPDARRTEALEIYSVDRVTAIDSNGQSTEFKRFYGIDHKQSNANAAYWFNRRYPVVEGEHLNESASEMDITLVNLGFSPYSASDLTLDIALTCTNRNLPKRLPVGGGKPLLTVVEGSAPAKQISCVVTPTQTIRSDQRERAYWRLISHLNLNHLSLSSGGGSTEALKEILRLYDFKNSASSRKIVESISRVRTAPMTAPIQVEGMVSLCRGMAIDLELDPQMLRGVSSVMFATVLESFFGLYCSINSFTRLKVSHTGQDKEFKKWPPRAGEKALL</sequence>
<dbReference type="Pfam" id="PF05947">
    <property type="entry name" value="T6SS_TssF"/>
    <property type="match status" value="1"/>
</dbReference>
<dbReference type="EMBL" id="JBHSCX010000009">
    <property type="protein sequence ID" value="MFC4362769.1"/>
    <property type="molecule type" value="Genomic_DNA"/>
</dbReference>
<protein>
    <submittedName>
        <fullName evidence="1">Type VI secretion system baseplate subunit TssF</fullName>
    </submittedName>
</protein>
<keyword evidence="2" id="KW-1185">Reference proteome</keyword>
<dbReference type="PANTHER" id="PTHR35370:SF1">
    <property type="entry name" value="TYPE VI SECRETION SYSTEM COMPONENT TSSF1"/>
    <property type="match status" value="1"/>
</dbReference>
<dbReference type="NCBIfam" id="TIGR03359">
    <property type="entry name" value="VI_chp_6"/>
    <property type="match status" value="1"/>
</dbReference>